<dbReference type="PRINTS" id="PR00385">
    <property type="entry name" value="P450"/>
</dbReference>
<dbReference type="PANTHER" id="PTHR24302">
    <property type="entry name" value="CYTOCHROME P450 FAMILY 3"/>
    <property type="match status" value="1"/>
</dbReference>
<evidence type="ECO:0000256" key="9">
    <source>
        <dbReference type="PIRSR" id="PIRSR602401-1"/>
    </source>
</evidence>
<comment type="similarity">
    <text evidence="2 10">Belongs to the cytochrome P450 family.</text>
</comment>
<evidence type="ECO:0000313" key="12">
    <source>
        <dbReference type="Proteomes" id="UP000752171"/>
    </source>
</evidence>
<dbReference type="GO" id="GO:0020037">
    <property type="term" value="F:heme binding"/>
    <property type="evidence" value="ECO:0007669"/>
    <property type="project" value="InterPro"/>
</dbReference>
<dbReference type="SUPFAM" id="SSF48264">
    <property type="entry name" value="Cytochrome P450"/>
    <property type="match status" value="1"/>
</dbReference>
<sequence length="224" mass="25811">RVDFLQLMIDSQKSEKVEHHDKGLTDHEILSQSMIFIFAGYETTSSTLSFFFYNIATNPETMKKLQQEIDQTIPNEAPVQYDAVMNMEYLDAALNESMRLFPSVARLERVCKETIEINGLTIPQGTSIMIPVFPLHRDPEYWPDPSTFNPERFTKGNKENVDPYVYMPFGSGPRNCIGMRFALLAMKLAIVEILQRFDVINPDPNQVKLLYIHNILCTVRENLL</sequence>
<dbReference type="AlphaFoldDB" id="A0A8T2KTQ8"/>
<reference evidence="11 12" key="1">
    <citation type="submission" date="2021-07" db="EMBL/GenBank/DDBJ databases">
        <authorList>
            <person name="Imarazene B."/>
            <person name="Zahm M."/>
            <person name="Klopp C."/>
            <person name="Cabau C."/>
            <person name="Beille S."/>
            <person name="Jouanno E."/>
            <person name="Castinel A."/>
            <person name="Lluch J."/>
            <person name="Gil L."/>
            <person name="Kuchtly C."/>
            <person name="Lopez Roques C."/>
            <person name="Donnadieu C."/>
            <person name="Parrinello H."/>
            <person name="Journot L."/>
            <person name="Du K."/>
            <person name="Schartl M."/>
            <person name="Retaux S."/>
            <person name="Guiguen Y."/>
        </authorList>
    </citation>
    <scope>NUCLEOTIDE SEQUENCE [LARGE SCALE GENOMIC DNA]</scope>
    <source>
        <strain evidence="11">Pach_M1</strain>
        <tissue evidence="11">Testis</tissue>
    </source>
</reference>
<evidence type="ECO:0000256" key="4">
    <source>
        <dbReference type="ARBA" id="ARBA00022617"/>
    </source>
</evidence>
<feature type="binding site" description="axial binding residue" evidence="9">
    <location>
        <position position="176"/>
    </location>
    <ligand>
        <name>heme</name>
        <dbReference type="ChEBI" id="CHEBI:30413"/>
    </ligand>
    <ligandPart>
        <name>Fe</name>
        <dbReference type="ChEBI" id="CHEBI:18248"/>
    </ligandPart>
</feature>
<organism evidence="11 12">
    <name type="scientific">Astyanax mexicanus</name>
    <name type="common">Blind cave fish</name>
    <name type="synonym">Astyanax fasciatus mexicanus</name>
    <dbReference type="NCBI Taxonomy" id="7994"/>
    <lineage>
        <taxon>Eukaryota</taxon>
        <taxon>Metazoa</taxon>
        <taxon>Chordata</taxon>
        <taxon>Craniata</taxon>
        <taxon>Vertebrata</taxon>
        <taxon>Euteleostomi</taxon>
        <taxon>Actinopterygii</taxon>
        <taxon>Neopterygii</taxon>
        <taxon>Teleostei</taxon>
        <taxon>Ostariophysi</taxon>
        <taxon>Characiformes</taxon>
        <taxon>Characoidei</taxon>
        <taxon>Acestrorhamphidae</taxon>
        <taxon>Acestrorhamphinae</taxon>
        <taxon>Astyanax</taxon>
    </lineage>
</organism>
<evidence type="ECO:0000256" key="6">
    <source>
        <dbReference type="ARBA" id="ARBA00023002"/>
    </source>
</evidence>
<evidence type="ECO:0000256" key="7">
    <source>
        <dbReference type="ARBA" id="ARBA00023004"/>
    </source>
</evidence>
<name>A0A8T2KTQ8_ASTMX</name>
<evidence type="ECO:0000256" key="2">
    <source>
        <dbReference type="ARBA" id="ARBA00010617"/>
    </source>
</evidence>
<gene>
    <name evidence="11" type="primary">CYP3A40</name>
    <name evidence="11" type="ORF">AMEX_G24825</name>
</gene>
<dbReference type="InterPro" id="IPR001128">
    <property type="entry name" value="Cyt_P450"/>
</dbReference>
<dbReference type="Proteomes" id="UP000752171">
    <property type="component" value="Unassembled WGS sequence"/>
</dbReference>
<dbReference type="InterPro" id="IPR036396">
    <property type="entry name" value="Cyt_P450_sf"/>
</dbReference>
<evidence type="ECO:0000256" key="5">
    <source>
        <dbReference type="ARBA" id="ARBA00022723"/>
    </source>
</evidence>
<dbReference type="PRINTS" id="PR00463">
    <property type="entry name" value="EP450I"/>
</dbReference>
<evidence type="ECO:0000256" key="1">
    <source>
        <dbReference type="ARBA" id="ARBA00001971"/>
    </source>
</evidence>
<dbReference type="GO" id="GO:0016712">
    <property type="term" value="F:oxidoreductase activity, acting on paired donors, with incorporation or reduction of molecular oxygen, reduced flavin or flavoprotein as one donor, and incorporation of one atom of oxygen"/>
    <property type="evidence" value="ECO:0007669"/>
    <property type="project" value="UniProtKB-EC"/>
</dbReference>
<dbReference type="PANTHER" id="PTHR24302:SF32">
    <property type="entry name" value="CYTOCHROME P450, FAMILY 3, SUBFAMILY A, POLYPEPTIDE 65"/>
    <property type="match status" value="1"/>
</dbReference>
<dbReference type="GO" id="GO:0008395">
    <property type="term" value="F:steroid hydroxylase activity"/>
    <property type="evidence" value="ECO:0007669"/>
    <property type="project" value="TreeGrafter"/>
</dbReference>
<evidence type="ECO:0000313" key="11">
    <source>
        <dbReference type="EMBL" id="KAG9262888.1"/>
    </source>
</evidence>
<dbReference type="EC" id="1.14.14.1" evidence="3"/>
<keyword evidence="4 9" id="KW-0349">Heme</keyword>
<dbReference type="EMBL" id="JAICCE010000021">
    <property type="protein sequence ID" value="KAG9262888.1"/>
    <property type="molecule type" value="Genomic_DNA"/>
</dbReference>
<proteinExistence type="inferred from homology"/>
<dbReference type="InterPro" id="IPR002401">
    <property type="entry name" value="Cyt_P450_E_grp-I"/>
</dbReference>
<comment type="cofactor">
    <cofactor evidence="1 9">
        <name>heme</name>
        <dbReference type="ChEBI" id="CHEBI:30413"/>
    </cofactor>
</comment>
<protein>
    <recommendedName>
        <fullName evidence="3">unspecific monooxygenase</fullName>
        <ecNumber evidence="3">1.14.14.1</ecNumber>
    </recommendedName>
</protein>
<dbReference type="InterPro" id="IPR050705">
    <property type="entry name" value="Cytochrome_P450_3A"/>
</dbReference>
<dbReference type="GO" id="GO:0005506">
    <property type="term" value="F:iron ion binding"/>
    <property type="evidence" value="ECO:0007669"/>
    <property type="project" value="InterPro"/>
</dbReference>
<dbReference type="FunFam" id="1.10.630.10:FF:000182">
    <property type="entry name" value="Cytochrome P450 3A4"/>
    <property type="match status" value="1"/>
</dbReference>
<dbReference type="Pfam" id="PF00067">
    <property type="entry name" value="p450"/>
    <property type="match status" value="1"/>
</dbReference>
<feature type="non-terminal residue" evidence="11">
    <location>
        <position position="1"/>
    </location>
</feature>
<evidence type="ECO:0000256" key="8">
    <source>
        <dbReference type="ARBA" id="ARBA00023033"/>
    </source>
</evidence>
<dbReference type="InterPro" id="IPR017972">
    <property type="entry name" value="Cyt_P450_CS"/>
</dbReference>
<evidence type="ECO:0000256" key="3">
    <source>
        <dbReference type="ARBA" id="ARBA00012109"/>
    </source>
</evidence>
<evidence type="ECO:0000256" key="10">
    <source>
        <dbReference type="RuleBase" id="RU000461"/>
    </source>
</evidence>
<keyword evidence="7 9" id="KW-0408">Iron</keyword>
<comment type="caution">
    <text evidence="11">The sequence shown here is derived from an EMBL/GenBank/DDBJ whole genome shotgun (WGS) entry which is preliminary data.</text>
</comment>
<dbReference type="Gene3D" id="1.10.630.10">
    <property type="entry name" value="Cytochrome P450"/>
    <property type="match status" value="1"/>
</dbReference>
<keyword evidence="5 9" id="KW-0479">Metal-binding</keyword>
<keyword evidence="6 10" id="KW-0560">Oxidoreductase</keyword>
<accession>A0A8T2KTQ8</accession>
<keyword evidence="8 10" id="KW-0503">Monooxygenase</keyword>
<dbReference type="PROSITE" id="PS00086">
    <property type="entry name" value="CYTOCHROME_P450"/>
    <property type="match status" value="1"/>
</dbReference>